<dbReference type="AlphaFoldDB" id="H3KE65"/>
<organism evidence="2 3">
    <name type="scientific">Sutterella parvirubra YIT 11816</name>
    <dbReference type="NCBI Taxonomy" id="762967"/>
    <lineage>
        <taxon>Bacteria</taxon>
        <taxon>Pseudomonadati</taxon>
        <taxon>Pseudomonadota</taxon>
        <taxon>Betaproteobacteria</taxon>
        <taxon>Burkholderiales</taxon>
        <taxon>Sutterellaceae</taxon>
        <taxon>Sutterella</taxon>
    </lineage>
</organism>
<protein>
    <submittedName>
        <fullName evidence="2">Uncharacterized protein</fullName>
    </submittedName>
</protein>
<sequence>MRRSGASTASLKTPNNGALRSLRWKRPVFCAFAAAMVTAAMPAKGSMSRSKRSACPEGSGAPKDASSPGIGRCRGRQQEEPRQGLRLKAPIRVDEEA</sequence>
<evidence type="ECO:0000313" key="2">
    <source>
        <dbReference type="EMBL" id="EHY31592.1"/>
    </source>
</evidence>
<name>H3KE65_9BURK</name>
<dbReference type="Proteomes" id="UP000004956">
    <property type="component" value="Unassembled WGS sequence"/>
</dbReference>
<evidence type="ECO:0000313" key="3">
    <source>
        <dbReference type="Proteomes" id="UP000004956"/>
    </source>
</evidence>
<proteinExistence type="predicted"/>
<accession>H3KE65</accession>
<feature type="region of interest" description="Disordered" evidence="1">
    <location>
        <begin position="41"/>
        <end position="97"/>
    </location>
</feature>
<gene>
    <name evidence="2" type="ORF">HMPREF9440_01029</name>
</gene>
<keyword evidence="3" id="KW-1185">Reference proteome</keyword>
<comment type="caution">
    <text evidence="2">The sequence shown here is derived from an EMBL/GenBank/DDBJ whole genome shotgun (WGS) entry which is preliminary data.</text>
</comment>
<dbReference type="HOGENOM" id="CLU_2345612_0_0_4"/>
<reference evidence="2 3" key="1">
    <citation type="submission" date="2011-11" db="EMBL/GenBank/DDBJ databases">
        <authorList>
            <person name="Weinstock G."/>
            <person name="Sodergren E."/>
            <person name="Clifton S."/>
            <person name="Fulton L."/>
            <person name="Fulton B."/>
            <person name="Courtney L."/>
            <person name="Fronick C."/>
            <person name="Harrison M."/>
            <person name="Strong C."/>
            <person name="Farmer C."/>
            <person name="Delahaunty K."/>
            <person name="Markovic C."/>
            <person name="Hall O."/>
            <person name="Minx P."/>
            <person name="Tomlinson C."/>
            <person name="Mitreva M."/>
            <person name="Hou S."/>
            <person name="Chen J."/>
            <person name="Wollam A."/>
            <person name="Pepin K.H."/>
            <person name="Johnson M."/>
            <person name="Bhonagiri V."/>
            <person name="Zhang X."/>
            <person name="Suruliraj S."/>
            <person name="Warren W."/>
            <person name="Chinwalla A."/>
            <person name="Mardis E.R."/>
            <person name="Wilson R.K."/>
        </authorList>
    </citation>
    <scope>NUCLEOTIDE SEQUENCE [LARGE SCALE GENOMIC DNA]</scope>
    <source>
        <strain evidence="2 3">YIT 11816</strain>
    </source>
</reference>
<evidence type="ECO:0000256" key="1">
    <source>
        <dbReference type="SAM" id="MobiDB-lite"/>
    </source>
</evidence>
<dbReference type="EMBL" id="AFBQ01000139">
    <property type="protein sequence ID" value="EHY31592.1"/>
    <property type="molecule type" value="Genomic_DNA"/>
</dbReference>